<gene>
    <name evidence="1" type="ORF">BDV24DRAFT_123610</name>
</gene>
<dbReference type="Gene3D" id="3.40.630.10">
    <property type="entry name" value="Zn peptidases"/>
    <property type="match status" value="1"/>
</dbReference>
<dbReference type="Proteomes" id="UP000325558">
    <property type="component" value="Unassembled WGS sequence"/>
</dbReference>
<accession>A0A5N6YLA6</accession>
<proteinExistence type="predicted"/>
<name>A0A5N6YLA6_9EURO</name>
<protein>
    <submittedName>
        <fullName evidence="1">Uncharacterized protein</fullName>
    </submittedName>
</protein>
<dbReference type="AlphaFoldDB" id="A0A5N6YLA6"/>
<sequence>MEYVLLDQCLLTMWYLPHERVWTGLGLTSTPESQTLGGSTDIGNVSYVLPTMHFLFGISAQVKCFPLDVRFAAVAGTKEALKQAVTTGKGLAFFGWIVCLMMDSLLMSRATLSRRSPRLRLPERKRIDIWRNINSSSACQSSENDLFCQSRSLLILNDMSSLLNISSNTR</sequence>
<organism evidence="1">
    <name type="scientific">Aspergillus arachidicola</name>
    <dbReference type="NCBI Taxonomy" id="656916"/>
    <lineage>
        <taxon>Eukaryota</taxon>
        <taxon>Fungi</taxon>
        <taxon>Dikarya</taxon>
        <taxon>Ascomycota</taxon>
        <taxon>Pezizomycotina</taxon>
        <taxon>Eurotiomycetes</taxon>
        <taxon>Eurotiomycetidae</taxon>
        <taxon>Eurotiales</taxon>
        <taxon>Aspergillaceae</taxon>
        <taxon>Aspergillus</taxon>
        <taxon>Aspergillus subgen. Circumdati</taxon>
    </lineage>
</organism>
<reference evidence="1" key="1">
    <citation type="submission" date="2019-04" db="EMBL/GenBank/DDBJ databases">
        <title>Friends and foes A comparative genomics study of 23 Aspergillus species from section Flavi.</title>
        <authorList>
            <consortium name="DOE Joint Genome Institute"/>
            <person name="Kjaerbolling I."/>
            <person name="Vesth T."/>
            <person name="Frisvad J.C."/>
            <person name="Nybo J.L."/>
            <person name="Theobald S."/>
            <person name="Kildgaard S."/>
            <person name="Isbrandt T."/>
            <person name="Kuo A."/>
            <person name="Sato A."/>
            <person name="Lyhne E.K."/>
            <person name="Kogle M.E."/>
            <person name="Wiebenga A."/>
            <person name="Kun R.S."/>
            <person name="Lubbers R.J."/>
            <person name="Makela M.R."/>
            <person name="Barry K."/>
            <person name="Chovatia M."/>
            <person name="Clum A."/>
            <person name="Daum C."/>
            <person name="Haridas S."/>
            <person name="He G."/>
            <person name="LaButti K."/>
            <person name="Lipzen A."/>
            <person name="Mondo S."/>
            <person name="Riley R."/>
            <person name="Salamov A."/>
            <person name="Simmons B.A."/>
            <person name="Magnuson J.K."/>
            <person name="Henrissat B."/>
            <person name="Mortensen U.H."/>
            <person name="Larsen T.O."/>
            <person name="Devries R.P."/>
            <person name="Grigoriev I.V."/>
            <person name="Machida M."/>
            <person name="Baker S.E."/>
            <person name="Andersen M.R."/>
        </authorList>
    </citation>
    <scope>NUCLEOTIDE SEQUENCE</scope>
    <source>
        <strain evidence="1">CBS 117612</strain>
    </source>
</reference>
<dbReference type="OrthoDB" id="6119954at2759"/>
<evidence type="ECO:0000313" key="1">
    <source>
        <dbReference type="EMBL" id="KAE8346265.1"/>
    </source>
</evidence>
<dbReference type="EMBL" id="ML737116">
    <property type="protein sequence ID" value="KAE8346265.1"/>
    <property type="molecule type" value="Genomic_DNA"/>
</dbReference>